<dbReference type="PANTHER" id="PTHR30329">
    <property type="entry name" value="STATOR ELEMENT OF FLAGELLAR MOTOR COMPLEX"/>
    <property type="match status" value="1"/>
</dbReference>
<dbReference type="Pfam" id="PF00691">
    <property type="entry name" value="OmpA"/>
    <property type="match status" value="1"/>
</dbReference>
<dbReference type="InterPro" id="IPR006665">
    <property type="entry name" value="OmpA-like"/>
</dbReference>
<evidence type="ECO:0000256" key="3">
    <source>
        <dbReference type="ARBA" id="ARBA00023237"/>
    </source>
</evidence>
<evidence type="ECO:0000256" key="6">
    <source>
        <dbReference type="SAM" id="SignalP"/>
    </source>
</evidence>
<evidence type="ECO:0000256" key="4">
    <source>
        <dbReference type="PROSITE-ProRule" id="PRU00473"/>
    </source>
</evidence>
<keyword evidence="3" id="KW-0998">Cell outer membrane</keyword>
<keyword evidence="9" id="KW-1185">Reference proteome</keyword>
<organism evidence="8 9">
    <name type="scientific">Maliponia aquimaris</name>
    <dbReference type="NCBI Taxonomy" id="1673631"/>
    <lineage>
        <taxon>Bacteria</taxon>
        <taxon>Pseudomonadati</taxon>
        <taxon>Pseudomonadota</taxon>
        <taxon>Alphaproteobacteria</taxon>
        <taxon>Rhodobacterales</taxon>
        <taxon>Paracoccaceae</taxon>
        <taxon>Maliponia</taxon>
    </lineage>
</organism>
<feature type="domain" description="OmpA-like" evidence="7">
    <location>
        <begin position="69"/>
        <end position="183"/>
    </location>
</feature>
<dbReference type="CDD" id="cd07185">
    <property type="entry name" value="OmpA_C-like"/>
    <property type="match status" value="1"/>
</dbReference>
<name>A0A238K743_9RHOB</name>
<reference evidence="8 9" key="1">
    <citation type="submission" date="2017-05" db="EMBL/GenBank/DDBJ databases">
        <authorList>
            <person name="Song R."/>
            <person name="Chenine A.L."/>
            <person name="Ruprecht R.M."/>
        </authorList>
    </citation>
    <scope>NUCLEOTIDE SEQUENCE [LARGE SCALE GENOMIC DNA]</scope>
    <source>
        <strain evidence="8 9">CECT 8898</strain>
    </source>
</reference>
<dbReference type="PROSITE" id="PS51123">
    <property type="entry name" value="OMPA_2"/>
    <property type="match status" value="1"/>
</dbReference>
<dbReference type="PRINTS" id="PR01021">
    <property type="entry name" value="OMPADOMAIN"/>
</dbReference>
<evidence type="ECO:0000256" key="1">
    <source>
        <dbReference type="ARBA" id="ARBA00004442"/>
    </source>
</evidence>
<evidence type="ECO:0000256" key="5">
    <source>
        <dbReference type="SAM" id="MobiDB-lite"/>
    </source>
</evidence>
<sequence>MTRSLRSPFRKLGLALGLALLALPAFADQAADVDALIRQLAPVETQQESAAPAPESVEVHGKRIWIVPYHRVDLEVYFAFDSSELTWRAQQDLTALGHALSSQQLRPHRYLIAGHTDATGDAGHNQWLSERRAEAVVRFLINNFPIEPYRLLAVGWGESRLKTPATPNAAINRRVEVVLMLPVESNAPVAPEVGPATPPAAAAPPAAAPEAPLPGTITTDKDGKVTITW</sequence>
<dbReference type="SUPFAM" id="SSF103088">
    <property type="entry name" value="OmpA-like"/>
    <property type="match status" value="1"/>
</dbReference>
<dbReference type="PANTHER" id="PTHR30329:SF21">
    <property type="entry name" value="LIPOPROTEIN YIAD-RELATED"/>
    <property type="match status" value="1"/>
</dbReference>
<proteinExistence type="predicted"/>
<protein>
    <submittedName>
        <fullName evidence="8">Outer membrane porin F</fullName>
    </submittedName>
</protein>
<feature type="compositionally biased region" description="Low complexity" evidence="5">
    <location>
        <begin position="203"/>
        <end position="216"/>
    </location>
</feature>
<gene>
    <name evidence="8" type="primary">oprF_3</name>
    <name evidence="8" type="ORF">MAA8898_01696</name>
</gene>
<feature type="compositionally biased region" description="Basic and acidic residues" evidence="5">
    <location>
        <begin position="219"/>
        <end position="229"/>
    </location>
</feature>
<dbReference type="InterPro" id="IPR006664">
    <property type="entry name" value="OMP_bac"/>
</dbReference>
<dbReference type="EMBL" id="FXYF01000004">
    <property type="protein sequence ID" value="SMX38741.1"/>
    <property type="molecule type" value="Genomic_DNA"/>
</dbReference>
<evidence type="ECO:0000313" key="9">
    <source>
        <dbReference type="Proteomes" id="UP000207598"/>
    </source>
</evidence>
<dbReference type="Proteomes" id="UP000207598">
    <property type="component" value="Unassembled WGS sequence"/>
</dbReference>
<dbReference type="Gene3D" id="3.30.1330.60">
    <property type="entry name" value="OmpA-like domain"/>
    <property type="match status" value="1"/>
</dbReference>
<evidence type="ECO:0000259" key="7">
    <source>
        <dbReference type="PROSITE" id="PS51123"/>
    </source>
</evidence>
<feature type="chain" id="PRO_5012511733" evidence="6">
    <location>
        <begin position="28"/>
        <end position="229"/>
    </location>
</feature>
<dbReference type="GO" id="GO:0009279">
    <property type="term" value="C:cell outer membrane"/>
    <property type="evidence" value="ECO:0007669"/>
    <property type="project" value="UniProtKB-SubCell"/>
</dbReference>
<dbReference type="OrthoDB" id="7170686at2"/>
<dbReference type="InterPro" id="IPR050330">
    <property type="entry name" value="Bact_OuterMem_StrucFunc"/>
</dbReference>
<comment type="subcellular location">
    <subcellularLocation>
        <location evidence="1">Cell outer membrane</location>
    </subcellularLocation>
</comment>
<dbReference type="InterPro" id="IPR036737">
    <property type="entry name" value="OmpA-like_sf"/>
</dbReference>
<evidence type="ECO:0000256" key="2">
    <source>
        <dbReference type="ARBA" id="ARBA00023136"/>
    </source>
</evidence>
<keyword evidence="6" id="KW-0732">Signal</keyword>
<accession>A0A238K743</accession>
<dbReference type="AlphaFoldDB" id="A0A238K743"/>
<feature type="signal peptide" evidence="6">
    <location>
        <begin position="1"/>
        <end position="27"/>
    </location>
</feature>
<feature type="region of interest" description="Disordered" evidence="5">
    <location>
        <begin position="191"/>
        <end position="229"/>
    </location>
</feature>
<dbReference type="RefSeq" id="WP_094020541.1">
    <property type="nucleotide sequence ID" value="NZ_FXYF01000004.1"/>
</dbReference>
<keyword evidence="2 4" id="KW-0472">Membrane</keyword>
<evidence type="ECO:0000313" key="8">
    <source>
        <dbReference type="EMBL" id="SMX38741.1"/>
    </source>
</evidence>